<evidence type="ECO:0000313" key="1">
    <source>
        <dbReference type="EMBL" id="JAH39594.1"/>
    </source>
</evidence>
<dbReference type="AlphaFoldDB" id="A0A0E9SDY7"/>
<reference evidence="1" key="1">
    <citation type="submission" date="2014-11" db="EMBL/GenBank/DDBJ databases">
        <authorList>
            <person name="Amaro Gonzalez C."/>
        </authorList>
    </citation>
    <scope>NUCLEOTIDE SEQUENCE</scope>
</reference>
<proteinExistence type="predicted"/>
<protein>
    <submittedName>
        <fullName evidence="1">Uncharacterized protein</fullName>
    </submittedName>
</protein>
<reference evidence="1" key="2">
    <citation type="journal article" date="2015" name="Fish Shellfish Immunol.">
        <title>Early steps in the European eel (Anguilla anguilla)-Vibrio vulnificus interaction in the gills: Role of the RtxA13 toxin.</title>
        <authorList>
            <person name="Callol A."/>
            <person name="Pajuelo D."/>
            <person name="Ebbesson L."/>
            <person name="Teles M."/>
            <person name="MacKenzie S."/>
            <person name="Amaro C."/>
        </authorList>
    </citation>
    <scope>NUCLEOTIDE SEQUENCE</scope>
</reference>
<dbReference type="EMBL" id="GBXM01068983">
    <property type="protein sequence ID" value="JAH39594.1"/>
    <property type="molecule type" value="Transcribed_RNA"/>
</dbReference>
<organism evidence="1">
    <name type="scientific">Anguilla anguilla</name>
    <name type="common">European freshwater eel</name>
    <name type="synonym">Muraena anguilla</name>
    <dbReference type="NCBI Taxonomy" id="7936"/>
    <lineage>
        <taxon>Eukaryota</taxon>
        <taxon>Metazoa</taxon>
        <taxon>Chordata</taxon>
        <taxon>Craniata</taxon>
        <taxon>Vertebrata</taxon>
        <taxon>Euteleostomi</taxon>
        <taxon>Actinopterygii</taxon>
        <taxon>Neopterygii</taxon>
        <taxon>Teleostei</taxon>
        <taxon>Anguilliformes</taxon>
        <taxon>Anguillidae</taxon>
        <taxon>Anguilla</taxon>
    </lineage>
</organism>
<sequence>MHAPVYTWCWTKGHGKIRIIISAQHSVSSHNMF</sequence>
<name>A0A0E9SDY7_ANGAN</name>
<accession>A0A0E9SDY7</accession>